<dbReference type="Proteomes" id="UP000198781">
    <property type="component" value="Unassembled WGS sequence"/>
</dbReference>
<feature type="chain" id="PRO_5011649216" description="Transglycosylase SLT domain-containing protein" evidence="2">
    <location>
        <begin position="29"/>
        <end position="308"/>
    </location>
</feature>
<keyword evidence="2" id="KW-0732">Signal</keyword>
<evidence type="ECO:0000256" key="1">
    <source>
        <dbReference type="SAM" id="Phobius"/>
    </source>
</evidence>
<accession>A0A1G7F6M0</accession>
<feature type="signal peptide" evidence="2">
    <location>
        <begin position="1"/>
        <end position="28"/>
    </location>
</feature>
<gene>
    <name evidence="3" type="ORF">SAMN05192589_12710</name>
</gene>
<feature type="transmembrane region" description="Helical" evidence="1">
    <location>
        <begin position="290"/>
        <end position="307"/>
    </location>
</feature>
<evidence type="ECO:0008006" key="5">
    <source>
        <dbReference type="Google" id="ProtNLM"/>
    </source>
</evidence>
<dbReference type="AlphaFoldDB" id="A0A1G7F6M0"/>
<evidence type="ECO:0000313" key="3">
    <source>
        <dbReference type="EMBL" id="SDE71501.1"/>
    </source>
</evidence>
<organism evidence="3 4">
    <name type="scientific">Paracidovorax valerianellae</name>
    <dbReference type="NCBI Taxonomy" id="187868"/>
    <lineage>
        <taxon>Bacteria</taxon>
        <taxon>Pseudomonadati</taxon>
        <taxon>Pseudomonadota</taxon>
        <taxon>Betaproteobacteria</taxon>
        <taxon>Burkholderiales</taxon>
        <taxon>Comamonadaceae</taxon>
        <taxon>Paracidovorax</taxon>
    </lineage>
</organism>
<dbReference type="EMBL" id="FMZC01000027">
    <property type="protein sequence ID" value="SDE71501.1"/>
    <property type="molecule type" value="Genomic_DNA"/>
</dbReference>
<keyword evidence="1" id="KW-1133">Transmembrane helix</keyword>
<reference evidence="3 4" key="1">
    <citation type="submission" date="2016-10" db="EMBL/GenBank/DDBJ databases">
        <authorList>
            <person name="de Groot N.N."/>
        </authorList>
    </citation>
    <scope>NUCLEOTIDE SEQUENCE [LARGE SCALE GENOMIC DNA]</scope>
    <source>
        <strain evidence="3 4">DSM 16619</strain>
    </source>
</reference>
<name>A0A1G7F6M0_9BURK</name>
<proteinExistence type="predicted"/>
<keyword evidence="4" id="KW-1185">Reference proteome</keyword>
<evidence type="ECO:0000313" key="4">
    <source>
        <dbReference type="Proteomes" id="UP000198781"/>
    </source>
</evidence>
<keyword evidence="1" id="KW-0472">Membrane</keyword>
<sequence>MQRTFFALCSALLLGWLALLATHMPASAQQRLVTNDRVTADQVAQAIANSPNASQWLRANANAVGNLAINVESGGYLSVYNGSCCYGVLQMNNENIRQATDVTPAEFRTWSLQRQVDAWSRVMSQALQATPAQALAALGTFDGRRVDANMILACVQLGIGNCQRMIASGRCSGFADSNGTTICGMADRIAGNAPSPTTPGTTAPSTPISSGGGIAFNNGCIRGSDGQCVPVTEALRIGFEQGSGVSMARMRSIIQMLLVAITLLVVSSAMVGVWQQYARGVIDKATMMEYMQKGCVIVMIVFAVMTIF</sequence>
<protein>
    <recommendedName>
        <fullName evidence="5">Transglycosylase SLT domain-containing protein</fullName>
    </recommendedName>
</protein>
<dbReference type="STRING" id="187868.SAMN05192589_12710"/>
<dbReference type="RefSeq" id="WP_245711533.1">
    <property type="nucleotide sequence ID" value="NZ_FMZC01000027.1"/>
</dbReference>
<keyword evidence="1" id="KW-0812">Transmembrane</keyword>
<evidence type="ECO:0000256" key="2">
    <source>
        <dbReference type="SAM" id="SignalP"/>
    </source>
</evidence>
<feature type="transmembrane region" description="Helical" evidence="1">
    <location>
        <begin position="253"/>
        <end position="278"/>
    </location>
</feature>